<sequence length="286" mass="30610">MATRAALPKYIQQPGPDGAPYISVPTGLTGLEFDLPAGVPLHLSLAHEIKARGLTGGYFRIKDAAMAQLHYVIPALSKDDKHVAWYSDVLKPEMPGRIVDAGIICGFYKGAPYYHCHGRISDASGKSAMGHLLPEACVLSQPTRVIGHGFTGARFTRNFDPQTGFELFTPQAVAADPFEAQAQLLRIAPNTEISAALTECCHNAGWTRATVQGIGSLIGAHFADGRVLDSFATEFLITKGEIDLTAPEPNVALDIVLVGLDGGFKSGRLKQHSNPVLITSEIILIK</sequence>
<protein>
    <recommendedName>
        <fullName evidence="2">DUF296 domain-containing protein</fullName>
    </recommendedName>
</protein>
<evidence type="ECO:0000313" key="1">
    <source>
        <dbReference type="EMBL" id="VAW04266.1"/>
    </source>
</evidence>
<name>A0A3B0TB77_9ZZZZ</name>
<gene>
    <name evidence="1" type="ORF">MNBD_ALPHA07-530</name>
</gene>
<accession>A0A3B0TB77</accession>
<evidence type="ECO:0008006" key="2">
    <source>
        <dbReference type="Google" id="ProtNLM"/>
    </source>
</evidence>
<dbReference type="Gene3D" id="3.30.1330.80">
    <property type="entry name" value="Hypothetical protein, similar to alpha- acetolactate decarboxylase, domain 2"/>
    <property type="match status" value="1"/>
</dbReference>
<dbReference type="SUPFAM" id="SSF117856">
    <property type="entry name" value="AF0104/ALDC/Ptd012-like"/>
    <property type="match status" value="2"/>
</dbReference>
<proteinExistence type="predicted"/>
<organism evidence="1">
    <name type="scientific">hydrothermal vent metagenome</name>
    <dbReference type="NCBI Taxonomy" id="652676"/>
    <lineage>
        <taxon>unclassified sequences</taxon>
        <taxon>metagenomes</taxon>
        <taxon>ecological metagenomes</taxon>
    </lineage>
</organism>
<reference evidence="1" key="1">
    <citation type="submission" date="2018-06" db="EMBL/GenBank/DDBJ databases">
        <authorList>
            <person name="Zhirakovskaya E."/>
        </authorList>
    </citation>
    <scope>NUCLEOTIDE SEQUENCE</scope>
</reference>
<dbReference type="AlphaFoldDB" id="A0A3B0TB77"/>
<dbReference type="EMBL" id="UOEG01000269">
    <property type="protein sequence ID" value="VAW04266.1"/>
    <property type="molecule type" value="Genomic_DNA"/>
</dbReference>